<gene>
    <name evidence="2" type="ORF">ACFQZW_00940</name>
</gene>
<comment type="caution">
    <text evidence="2">The sequence shown here is derived from an EMBL/GenBank/DDBJ whole genome shotgun (WGS) entry which is preliminary data.</text>
</comment>
<dbReference type="InterPro" id="IPR034660">
    <property type="entry name" value="DinB/YfiT-like"/>
</dbReference>
<feature type="domain" description="DinB-like" evidence="1">
    <location>
        <begin position="33"/>
        <end position="166"/>
    </location>
</feature>
<protein>
    <submittedName>
        <fullName evidence="2">DinB family protein</fullName>
    </submittedName>
</protein>
<dbReference type="InterPro" id="IPR024775">
    <property type="entry name" value="DinB-like"/>
</dbReference>
<sequence>MNSIYVTENEYAPFYKNYIKALGNVNLFEVLNRSLNDIVNTVKELPEEKLTYQYAKGKWTIKELVQHIIDTERVLSYRAMRFSRNDATNLQGFDENWYVDNSYGNNRSITDLLDELSYLRKANISLFKSFTNEMFKMSGTANGSEMTVRAIGFIIAGHQMHHLNIIKEKYLNNR</sequence>
<evidence type="ECO:0000313" key="2">
    <source>
        <dbReference type="EMBL" id="MFD0760639.1"/>
    </source>
</evidence>
<reference evidence="3" key="1">
    <citation type="journal article" date="2019" name="Int. J. Syst. Evol. Microbiol.">
        <title>The Global Catalogue of Microorganisms (GCM) 10K type strain sequencing project: providing services to taxonomists for standard genome sequencing and annotation.</title>
        <authorList>
            <consortium name="The Broad Institute Genomics Platform"/>
            <consortium name="The Broad Institute Genome Sequencing Center for Infectious Disease"/>
            <person name="Wu L."/>
            <person name="Ma J."/>
        </authorList>
    </citation>
    <scope>NUCLEOTIDE SEQUENCE [LARGE SCALE GENOMIC DNA]</scope>
    <source>
        <strain evidence="3">CCUG 60022</strain>
    </source>
</reference>
<organism evidence="2 3">
    <name type="scientific">Lutibacter aestuarii</name>
    <dbReference type="NCBI Taxonomy" id="861111"/>
    <lineage>
        <taxon>Bacteria</taxon>
        <taxon>Pseudomonadati</taxon>
        <taxon>Bacteroidota</taxon>
        <taxon>Flavobacteriia</taxon>
        <taxon>Flavobacteriales</taxon>
        <taxon>Flavobacteriaceae</taxon>
        <taxon>Lutibacter</taxon>
    </lineage>
</organism>
<evidence type="ECO:0000313" key="3">
    <source>
        <dbReference type="Proteomes" id="UP001597032"/>
    </source>
</evidence>
<name>A0ABW2Z3T8_9FLAO</name>
<dbReference type="EMBL" id="JBHTIC010000002">
    <property type="protein sequence ID" value="MFD0760639.1"/>
    <property type="molecule type" value="Genomic_DNA"/>
</dbReference>
<dbReference type="Pfam" id="PF12867">
    <property type="entry name" value="DinB_2"/>
    <property type="match status" value="1"/>
</dbReference>
<dbReference type="Proteomes" id="UP001597032">
    <property type="component" value="Unassembled WGS sequence"/>
</dbReference>
<accession>A0ABW2Z3T8</accession>
<proteinExistence type="predicted"/>
<dbReference type="RefSeq" id="WP_298264858.1">
    <property type="nucleotide sequence ID" value="NZ_JBHTIC010000002.1"/>
</dbReference>
<evidence type="ECO:0000259" key="1">
    <source>
        <dbReference type="Pfam" id="PF12867"/>
    </source>
</evidence>
<dbReference type="Gene3D" id="1.20.120.450">
    <property type="entry name" value="dinb family like domain"/>
    <property type="match status" value="1"/>
</dbReference>
<dbReference type="SUPFAM" id="SSF109854">
    <property type="entry name" value="DinB/YfiT-like putative metalloenzymes"/>
    <property type="match status" value="1"/>
</dbReference>
<keyword evidence="3" id="KW-1185">Reference proteome</keyword>